<sequence length="148" mass="17141">MGKLSDVFSLKHFMVLSLTLNVALISRLVYEVENWWEEQIKASMADALEKSTRVSMSSLYLSSPSTSSCMVVTSTKIKDDNKRVINLDHGNPTMYERFWQQMGDITTIVISRWQSMSYSSDVKNLYWFLETEFAKQVIRLYKIMGNTV</sequence>
<reference evidence="2 3" key="1">
    <citation type="journal article" date="2023" name="Hortic Res">
        <title>The complete reference genome for grapevine (Vitis vinifera L.) genetics and breeding.</title>
        <authorList>
            <person name="Shi X."/>
            <person name="Cao S."/>
            <person name="Wang X."/>
            <person name="Huang S."/>
            <person name="Wang Y."/>
            <person name="Liu Z."/>
            <person name="Liu W."/>
            <person name="Leng X."/>
            <person name="Peng Y."/>
            <person name="Wang N."/>
            <person name="Wang Y."/>
            <person name="Ma Z."/>
            <person name="Xu X."/>
            <person name="Zhang F."/>
            <person name="Xue H."/>
            <person name="Zhong H."/>
            <person name="Wang Y."/>
            <person name="Zhang K."/>
            <person name="Velt A."/>
            <person name="Avia K."/>
            <person name="Holtgrawe D."/>
            <person name="Grimplet J."/>
            <person name="Matus J.T."/>
            <person name="Ware D."/>
            <person name="Wu X."/>
            <person name="Wang H."/>
            <person name="Liu C."/>
            <person name="Fang Y."/>
            <person name="Rustenholz C."/>
            <person name="Cheng Z."/>
            <person name="Xiao H."/>
            <person name="Zhou Y."/>
        </authorList>
    </citation>
    <scope>NUCLEOTIDE SEQUENCE [LARGE SCALE GENOMIC DNA]</scope>
    <source>
        <strain evidence="3">cv. Pinot noir / PN40024</strain>
        <tissue evidence="2">Leaf</tissue>
    </source>
</reference>
<accession>A0ABY9DTX0</accession>
<proteinExistence type="predicted"/>
<evidence type="ECO:0000313" key="2">
    <source>
        <dbReference type="EMBL" id="WKA10406.1"/>
    </source>
</evidence>
<dbReference type="Pfam" id="PF04864">
    <property type="entry name" value="Alliinase_C"/>
    <property type="match status" value="1"/>
</dbReference>
<dbReference type="InterPro" id="IPR006948">
    <property type="entry name" value="Alliinase_C"/>
</dbReference>
<dbReference type="Gene3D" id="3.90.1150.10">
    <property type="entry name" value="Aspartate Aminotransferase, domain 1"/>
    <property type="match status" value="1"/>
</dbReference>
<name>A0ABY9DTX0_VITVI</name>
<gene>
    <name evidence="2" type="ORF">VitviT2T_027978</name>
</gene>
<evidence type="ECO:0000313" key="3">
    <source>
        <dbReference type="Proteomes" id="UP001227230"/>
    </source>
</evidence>
<dbReference type="InterPro" id="IPR015422">
    <property type="entry name" value="PyrdxlP-dep_Trfase_small"/>
</dbReference>
<dbReference type="Proteomes" id="UP001227230">
    <property type="component" value="Chromosome 18"/>
</dbReference>
<protein>
    <recommendedName>
        <fullName evidence="1">Alliinase C-terminal domain-containing protein</fullName>
    </recommendedName>
</protein>
<feature type="domain" description="Alliinase C-terminal" evidence="1">
    <location>
        <begin position="85"/>
        <end position="147"/>
    </location>
</feature>
<dbReference type="EMBL" id="CP126665">
    <property type="protein sequence ID" value="WKA10406.1"/>
    <property type="molecule type" value="Genomic_DNA"/>
</dbReference>
<organism evidence="2 3">
    <name type="scientific">Vitis vinifera</name>
    <name type="common">Grape</name>
    <dbReference type="NCBI Taxonomy" id="29760"/>
    <lineage>
        <taxon>Eukaryota</taxon>
        <taxon>Viridiplantae</taxon>
        <taxon>Streptophyta</taxon>
        <taxon>Embryophyta</taxon>
        <taxon>Tracheophyta</taxon>
        <taxon>Spermatophyta</taxon>
        <taxon>Magnoliopsida</taxon>
        <taxon>eudicotyledons</taxon>
        <taxon>Gunneridae</taxon>
        <taxon>Pentapetalae</taxon>
        <taxon>rosids</taxon>
        <taxon>Vitales</taxon>
        <taxon>Vitaceae</taxon>
        <taxon>Viteae</taxon>
        <taxon>Vitis</taxon>
    </lineage>
</organism>
<evidence type="ECO:0000259" key="1">
    <source>
        <dbReference type="Pfam" id="PF04864"/>
    </source>
</evidence>
<keyword evidence="3" id="KW-1185">Reference proteome</keyword>